<dbReference type="Proteomes" id="UP000290013">
    <property type="component" value="Chromosome"/>
</dbReference>
<proteinExistence type="predicted"/>
<dbReference type="AlphaFoldDB" id="A0A4U8WJZ3"/>
<sequence length="55" mass="6498">MRFNFIITAMNIIKTLLDAHIFQSKKTVKRHQFLKLSGEKDTNIYFIEKGSVRIL</sequence>
<reference evidence="1 2" key="1">
    <citation type="submission" date="2019-02" db="EMBL/GenBank/DDBJ databases">
        <authorList>
            <consortium name="Pathogen Informatics"/>
        </authorList>
    </citation>
    <scope>NUCLEOTIDE SEQUENCE [LARGE SCALE GENOMIC DNA]</scope>
    <source>
        <strain evidence="1 2">3012STDY6944375</strain>
    </source>
</reference>
<evidence type="ECO:0000313" key="2">
    <source>
        <dbReference type="Proteomes" id="UP000290013"/>
    </source>
</evidence>
<accession>A0A4U8WJZ3</accession>
<protein>
    <recommendedName>
        <fullName evidence="3">Cyclic nucleotide-binding domain-containing protein</fullName>
    </recommendedName>
</protein>
<dbReference type="SUPFAM" id="SSF51206">
    <property type="entry name" value="cAMP-binding domain-like"/>
    <property type="match status" value="1"/>
</dbReference>
<evidence type="ECO:0000313" key="1">
    <source>
        <dbReference type="EMBL" id="VFB02489.1"/>
    </source>
</evidence>
<dbReference type="InterPro" id="IPR018490">
    <property type="entry name" value="cNMP-bd_dom_sf"/>
</dbReference>
<organism evidence="1 2">
    <name type="scientific">Chryseobacterium taihuense</name>
    <dbReference type="NCBI Taxonomy" id="1141221"/>
    <lineage>
        <taxon>Bacteria</taxon>
        <taxon>Pseudomonadati</taxon>
        <taxon>Bacteroidota</taxon>
        <taxon>Flavobacteriia</taxon>
        <taxon>Flavobacteriales</taxon>
        <taxon>Weeksellaceae</taxon>
        <taxon>Chryseobacterium group</taxon>
        <taxon>Chryseobacterium</taxon>
    </lineage>
</organism>
<evidence type="ECO:0008006" key="3">
    <source>
        <dbReference type="Google" id="ProtNLM"/>
    </source>
</evidence>
<gene>
    <name evidence="1" type="ORF">NCTC12078_00464</name>
</gene>
<dbReference type="EMBL" id="LR215974">
    <property type="protein sequence ID" value="VFB02489.1"/>
    <property type="molecule type" value="Genomic_DNA"/>
</dbReference>
<dbReference type="KEGG" id="ctai:NCTC12078_00464"/>
<name>A0A4U8WJZ3_9FLAO</name>